<dbReference type="EMBL" id="BQKI01000088">
    <property type="protein sequence ID" value="GJN36175.1"/>
    <property type="molecule type" value="Genomic_DNA"/>
</dbReference>
<accession>A0AAV5FNX5</accession>
<reference evidence="3" key="1">
    <citation type="journal article" date="2018" name="DNA Res.">
        <title>Multiple hybrid de novo genome assembly of finger millet, an orphan allotetraploid crop.</title>
        <authorList>
            <person name="Hatakeyama M."/>
            <person name="Aluri S."/>
            <person name="Balachadran M.T."/>
            <person name="Sivarajan S.R."/>
            <person name="Patrignani A."/>
            <person name="Gruter S."/>
            <person name="Poveda L."/>
            <person name="Shimizu-Inatsugi R."/>
            <person name="Baeten J."/>
            <person name="Francoijs K.J."/>
            <person name="Nataraja K.N."/>
            <person name="Reddy Y.A.N."/>
            <person name="Phadnis S."/>
            <person name="Ravikumar R.L."/>
            <person name="Schlapbach R."/>
            <person name="Sreeman S.M."/>
            <person name="Shimizu K.K."/>
        </authorList>
    </citation>
    <scope>NUCLEOTIDE SEQUENCE</scope>
</reference>
<evidence type="ECO:0000313" key="4">
    <source>
        <dbReference type="Proteomes" id="UP001054889"/>
    </source>
</evidence>
<keyword evidence="4" id="KW-1185">Reference proteome</keyword>
<comment type="caution">
    <text evidence="3">The sequence shown here is derived from an EMBL/GenBank/DDBJ whole genome shotgun (WGS) entry which is preliminary data.</text>
</comment>
<proteinExistence type="predicted"/>
<evidence type="ECO:0000313" key="3">
    <source>
        <dbReference type="EMBL" id="GJN36175.1"/>
    </source>
</evidence>
<evidence type="ECO:0000256" key="1">
    <source>
        <dbReference type="SAM" id="MobiDB-lite"/>
    </source>
</evidence>
<organism evidence="3 4">
    <name type="scientific">Eleusine coracana subsp. coracana</name>
    <dbReference type="NCBI Taxonomy" id="191504"/>
    <lineage>
        <taxon>Eukaryota</taxon>
        <taxon>Viridiplantae</taxon>
        <taxon>Streptophyta</taxon>
        <taxon>Embryophyta</taxon>
        <taxon>Tracheophyta</taxon>
        <taxon>Spermatophyta</taxon>
        <taxon>Magnoliopsida</taxon>
        <taxon>Liliopsida</taxon>
        <taxon>Poales</taxon>
        <taxon>Poaceae</taxon>
        <taxon>PACMAD clade</taxon>
        <taxon>Chloridoideae</taxon>
        <taxon>Cynodonteae</taxon>
        <taxon>Eleusininae</taxon>
        <taxon>Eleusine</taxon>
    </lineage>
</organism>
<name>A0AAV5FNX5_ELECO</name>
<gene>
    <name evidence="3" type="primary">gb25015</name>
    <name evidence="3" type="ORF">PR202_gb25015</name>
</gene>
<dbReference type="Pfam" id="PF07762">
    <property type="entry name" value="DUF1618"/>
    <property type="match status" value="1"/>
</dbReference>
<sequence length="435" mass="48188">MSTKTAPTTKSSSRRPPRTGAARRAAAHVLLNVTAVLGIHNNRTTATSLTRNKVPISVSFVFQRPPQLSTVFVHSSDLQADDPPEIVRSVDDLVLLRVNRARTFFQNCTRGLLPRPDGGHYSVAALVGTGVGDFCKLHLFHSDTASSGWSTRILSMPRLRFSVKIPRKCDRLLCHHTTTVIAIGGELGTMGWVDLWRGILLCDLLDPNPALPSCRLESMRANNGLGVYLGYPGDRRGISFIRGKRCFKFVHMQVTGARVGNDERGTPAFRVDDWKITTWSNTEMRDSLDDWHEGITVKASEITIDHDAAISQALENSGLLWNQHDTEDAASTRQQGLQNLPTYQPTPCDRGEDVVYLMVRKKFMHPVAWMLAVEMKDGGRLRAVACSGQLEPSFLAPMYSPSTISKYLNPKKLKNPATIRAVAMDVEESTDQVDP</sequence>
<reference evidence="3" key="2">
    <citation type="submission" date="2021-12" db="EMBL/GenBank/DDBJ databases">
        <title>Resequencing data analysis of finger millet.</title>
        <authorList>
            <person name="Hatakeyama M."/>
            <person name="Aluri S."/>
            <person name="Balachadran M.T."/>
            <person name="Sivarajan S.R."/>
            <person name="Poveda L."/>
            <person name="Shimizu-Inatsugi R."/>
            <person name="Schlapbach R."/>
            <person name="Sreeman S.M."/>
            <person name="Shimizu K.K."/>
        </authorList>
    </citation>
    <scope>NUCLEOTIDE SEQUENCE</scope>
</reference>
<dbReference type="PANTHER" id="PTHR33074:SF72">
    <property type="entry name" value="DUF1618 DOMAIN-CONTAINING PROTEIN"/>
    <property type="match status" value="1"/>
</dbReference>
<protein>
    <recommendedName>
        <fullName evidence="2">DUF1618 domain-containing protein</fullName>
    </recommendedName>
</protein>
<feature type="domain" description="DUF1618" evidence="2">
    <location>
        <begin position="192"/>
        <end position="311"/>
    </location>
</feature>
<evidence type="ECO:0000259" key="2">
    <source>
        <dbReference type="Pfam" id="PF07762"/>
    </source>
</evidence>
<dbReference type="InterPro" id="IPR011676">
    <property type="entry name" value="DUF1618"/>
</dbReference>
<dbReference type="PANTHER" id="PTHR33074">
    <property type="entry name" value="EXPRESSED PROTEIN-RELATED"/>
    <property type="match status" value="1"/>
</dbReference>
<dbReference type="Proteomes" id="UP001054889">
    <property type="component" value="Unassembled WGS sequence"/>
</dbReference>
<feature type="compositionally biased region" description="Low complexity" evidence="1">
    <location>
        <begin position="1"/>
        <end position="11"/>
    </location>
</feature>
<feature type="region of interest" description="Disordered" evidence="1">
    <location>
        <begin position="1"/>
        <end position="21"/>
    </location>
</feature>
<dbReference type="AlphaFoldDB" id="A0AAV5FNX5"/>